<gene>
    <name evidence="3" type="ORF">CcCBS67573_g02194</name>
</gene>
<sequence>MEPTERLIPTSRRADGSLRKEIRVRNGFTPQEDIAKYQTTRAQAEASARVVPGAKPKPASKPSSDAAKTAKNVKTASGAVSAKEAARIRAREEEKQRVHHPIPSTNEAAQPVPDSLETLEKKVKNLKKKHRNIIELEAKDIALLQPDQLEKLKGKADVEAQIQEMEEIMAAMRI</sequence>
<comment type="caution">
    <text evidence="3">The sequence shown here is derived from an EMBL/GenBank/DDBJ whole genome shotgun (WGS) entry which is preliminary data.</text>
</comment>
<accession>A0A507FJC3</accession>
<reference evidence="3 4" key="1">
    <citation type="journal article" date="2019" name="Sci. Rep.">
        <title>Comparative genomics of chytrid fungi reveal insights into the obligate biotrophic and pathogenic lifestyle of Synchytrium endobioticum.</title>
        <authorList>
            <person name="van de Vossenberg B.T.L.H."/>
            <person name="Warris S."/>
            <person name="Nguyen H.D.T."/>
            <person name="van Gent-Pelzer M.P.E."/>
            <person name="Joly D.L."/>
            <person name="van de Geest H.C."/>
            <person name="Bonants P.J.M."/>
            <person name="Smith D.S."/>
            <person name="Levesque C.A."/>
            <person name="van der Lee T.A.J."/>
        </authorList>
    </citation>
    <scope>NUCLEOTIDE SEQUENCE [LARGE SCALE GENOMIC DNA]</scope>
    <source>
        <strain evidence="3 4">CBS 675.73</strain>
    </source>
</reference>
<proteinExistence type="predicted"/>
<dbReference type="Proteomes" id="UP000320333">
    <property type="component" value="Unassembled WGS sequence"/>
</dbReference>
<dbReference type="GO" id="GO:0035145">
    <property type="term" value="C:exon-exon junction complex"/>
    <property type="evidence" value="ECO:0007669"/>
    <property type="project" value="TreeGrafter"/>
</dbReference>
<feature type="compositionally biased region" description="Low complexity" evidence="1">
    <location>
        <begin position="54"/>
        <end position="70"/>
    </location>
</feature>
<dbReference type="PANTHER" id="PTHR22959:SF0">
    <property type="entry name" value="PARTNER OF Y14 AND MAGO"/>
    <property type="match status" value="1"/>
</dbReference>
<dbReference type="InterPro" id="IPR039333">
    <property type="entry name" value="PYM1"/>
</dbReference>
<dbReference type="GO" id="GO:0003723">
    <property type="term" value="F:RNA binding"/>
    <property type="evidence" value="ECO:0007669"/>
    <property type="project" value="TreeGrafter"/>
</dbReference>
<dbReference type="Pfam" id="PF09282">
    <property type="entry name" value="Mago-bind"/>
    <property type="match status" value="1"/>
</dbReference>
<dbReference type="STRING" id="246404.A0A507FJC3"/>
<evidence type="ECO:0000259" key="2">
    <source>
        <dbReference type="SMART" id="SM01273"/>
    </source>
</evidence>
<feature type="domain" description="WIBG Mago-binding" evidence="2">
    <location>
        <begin position="4"/>
        <end position="30"/>
    </location>
</feature>
<feature type="region of interest" description="Disordered" evidence="1">
    <location>
        <begin position="1"/>
        <end position="115"/>
    </location>
</feature>
<evidence type="ECO:0000313" key="4">
    <source>
        <dbReference type="Proteomes" id="UP000320333"/>
    </source>
</evidence>
<dbReference type="InterPro" id="IPR015362">
    <property type="entry name" value="WIBG_mago-bd"/>
</dbReference>
<evidence type="ECO:0000256" key="1">
    <source>
        <dbReference type="SAM" id="MobiDB-lite"/>
    </source>
</evidence>
<organism evidence="3 4">
    <name type="scientific">Chytriomyces confervae</name>
    <dbReference type="NCBI Taxonomy" id="246404"/>
    <lineage>
        <taxon>Eukaryota</taxon>
        <taxon>Fungi</taxon>
        <taxon>Fungi incertae sedis</taxon>
        <taxon>Chytridiomycota</taxon>
        <taxon>Chytridiomycota incertae sedis</taxon>
        <taxon>Chytridiomycetes</taxon>
        <taxon>Chytridiales</taxon>
        <taxon>Chytriomycetaceae</taxon>
        <taxon>Chytriomyces</taxon>
    </lineage>
</organism>
<feature type="compositionally biased region" description="Basic and acidic residues" evidence="1">
    <location>
        <begin position="12"/>
        <end position="24"/>
    </location>
</feature>
<dbReference type="GO" id="GO:1903259">
    <property type="term" value="P:exon-exon junction complex disassembly"/>
    <property type="evidence" value="ECO:0007669"/>
    <property type="project" value="InterPro"/>
</dbReference>
<dbReference type="SMART" id="SM01273">
    <property type="entry name" value="Mago-bind"/>
    <property type="match status" value="1"/>
</dbReference>
<dbReference type="PANTHER" id="PTHR22959">
    <property type="entry name" value="PYM PROTEIN"/>
    <property type="match status" value="1"/>
</dbReference>
<dbReference type="GO" id="GO:0005737">
    <property type="term" value="C:cytoplasm"/>
    <property type="evidence" value="ECO:0007669"/>
    <property type="project" value="TreeGrafter"/>
</dbReference>
<dbReference type="EMBL" id="QEAP01000044">
    <property type="protein sequence ID" value="TPX76531.1"/>
    <property type="molecule type" value="Genomic_DNA"/>
</dbReference>
<evidence type="ECO:0000313" key="3">
    <source>
        <dbReference type="EMBL" id="TPX76531.1"/>
    </source>
</evidence>
<dbReference type="AlphaFoldDB" id="A0A507FJC3"/>
<name>A0A507FJC3_9FUNG</name>
<protein>
    <recommendedName>
        <fullName evidence="2">WIBG Mago-binding domain-containing protein</fullName>
    </recommendedName>
</protein>
<dbReference type="OrthoDB" id="21625at2759"/>
<feature type="compositionally biased region" description="Basic and acidic residues" evidence="1">
    <location>
        <begin position="84"/>
        <end position="96"/>
    </location>
</feature>
<dbReference type="SUPFAM" id="SSF101931">
    <property type="entry name" value="Pym (Within the bgcn gene intron protein, WIBG), N-terminal domain"/>
    <property type="match status" value="1"/>
</dbReference>
<keyword evidence="4" id="KW-1185">Reference proteome</keyword>
<dbReference type="InterPro" id="IPR036348">
    <property type="entry name" value="WIBG_N_sf"/>
</dbReference>